<sequence length="277" mass="29962">MTNSLFSVQKFGIGRNGEVYHITGDITLPSAIGYTPTSSPHVHNPSSTIAGSSAISHPITMTSQVGPDDSGRIYTTADYDPSKRVLRRLSITACPTNPLAPCDSQAMKQTASISQELNRSLVNDTRWMSDIVKSTSNSTEALRAKERRAWETLGNTSTGVILHQVDNEQFQKITGCRIPPLKEDSAAVADRIVGHESDGDSVTPSSGASEGETSEEEFSQLLNDISCRPRHLKSKARLDKACTRFVAAMGHLNCWTKVDIGEEGTYGMVGDPSSLFD</sequence>
<evidence type="ECO:0000313" key="3">
    <source>
        <dbReference type="Proteomes" id="UP001329825"/>
    </source>
</evidence>
<reference evidence="2 3" key="1">
    <citation type="submission" date="2024-01" db="EMBL/GenBank/DDBJ databases">
        <title>Comparative genomics of Cryptococcus and Kwoniella reveals pathogenesis evolution and contrasting modes of karyotype evolution via chromosome fusion or intercentromeric recombination.</title>
        <authorList>
            <person name="Coelho M.A."/>
            <person name="David-Palma M."/>
            <person name="Shea T."/>
            <person name="Bowers K."/>
            <person name="McGinley-Smith S."/>
            <person name="Mohammad A.W."/>
            <person name="Gnirke A."/>
            <person name="Yurkov A.M."/>
            <person name="Nowrousian M."/>
            <person name="Sun S."/>
            <person name="Cuomo C.A."/>
            <person name="Heitman J."/>
        </authorList>
    </citation>
    <scope>NUCLEOTIDE SEQUENCE [LARGE SCALE GENOMIC DNA]</scope>
    <source>
        <strain evidence="2">CBS 11374</strain>
    </source>
</reference>
<dbReference type="Proteomes" id="UP001329825">
    <property type="component" value="Chromosome 4"/>
</dbReference>
<accession>A0ABZ1CY25</accession>
<dbReference type="GeneID" id="87955746"/>
<keyword evidence="3" id="KW-1185">Reference proteome</keyword>
<dbReference type="EMBL" id="CP141884">
    <property type="protein sequence ID" value="WRT66656.1"/>
    <property type="molecule type" value="Genomic_DNA"/>
</dbReference>
<evidence type="ECO:0000313" key="2">
    <source>
        <dbReference type="EMBL" id="WRT66656.1"/>
    </source>
</evidence>
<gene>
    <name evidence="2" type="ORF">IL334_003615</name>
</gene>
<feature type="region of interest" description="Disordered" evidence="1">
    <location>
        <begin position="194"/>
        <end position="215"/>
    </location>
</feature>
<name>A0ABZ1CY25_9TREE</name>
<evidence type="ECO:0000256" key="1">
    <source>
        <dbReference type="SAM" id="MobiDB-lite"/>
    </source>
</evidence>
<organism evidence="2 3">
    <name type="scientific">Kwoniella shivajii</name>
    <dbReference type="NCBI Taxonomy" id="564305"/>
    <lineage>
        <taxon>Eukaryota</taxon>
        <taxon>Fungi</taxon>
        <taxon>Dikarya</taxon>
        <taxon>Basidiomycota</taxon>
        <taxon>Agaricomycotina</taxon>
        <taxon>Tremellomycetes</taxon>
        <taxon>Tremellales</taxon>
        <taxon>Cryptococcaceae</taxon>
        <taxon>Kwoniella</taxon>
    </lineage>
</organism>
<dbReference type="RefSeq" id="XP_062791396.1">
    <property type="nucleotide sequence ID" value="XM_062935345.1"/>
</dbReference>
<protein>
    <submittedName>
        <fullName evidence="2">Uncharacterized protein</fullName>
    </submittedName>
</protein>
<proteinExistence type="predicted"/>